<feature type="transmembrane region" description="Helical" evidence="1">
    <location>
        <begin position="149"/>
        <end position="167"/>
    </location>
</feature>
<feature type="transmembrane region" description="Helical" evidence="1">
    <location>
        <begin position="6"/>
        <end position="26"/>
    </location>
</feature>
<keyword evidence="1" id="KW-0472">Membrane</keyword>
<dbReference type="OrthoDB" id="2243574at2"/>
<protein>
    <submittedName>
        <fullName evidence="4">ECF transporter S component, folate family</fullName>
    </submittedName>
    <submittedName>
        <fullName evidence="3">Folate family ECF transporter S component</fullName>
    </submittedName>
</protein>
<feature type="transmembrane region" description="Helical" evidence="1">
    <location>
        <begin position="77"/>
        <end position="96"/>
    </location>
</feature>
<dbReference type="Gene3D" id="1.10.1760.20">
    <property type="match status" value="1"/>
</dbReference>
<dbReference type="GO" id="GO:0022857">
    <property type="term" value="F:transmembrane transporter activity"/>
    <property type="evidence" value="ECO:0007669"/>
    <property type="project" value="InterPro"/>
</dbReference>
<dbReference type="Proteomes" id="UP000181969">
    <property type="component" value="Unassembled WGS sequence"/>
</dbReference>
<dbReference type="EMBL" id="FOTJ01000005">
    <property type="protein sequence ID" value="SFL32910.1"/>
    <property type="molecule type" value="Genomic_DNA"/>
</dbReference>
<dbReference type="OMA" id="TPWIQMV"/>
<evidence type="ECO:0000313" key="5">
    <source>
        <dbReference type="EMBL" id="UYT10815.1"/>
    </source>
</evidence>
<keyword evidence="1" id="KW-0812">Transmembrane</keyword>
<evidence type="ECO:0000313" key="3">
    <source>
        <dbReference type="EMBL" id="MDH7960331.1"/>
    </source>
</evidence>
<dbReference type="Proteomes" id="UP000504756">
    <property type="component" value="Unassembled WGS sequence"/>
</dbReference>
<evidence type="ECO:0000313" key="6">
    <source>
        <dbReference type="Proteomes" id="UP000181969"/>
    </source>
</evidence>
<dbReference type="InterPro" id="IPR024529">
    <property type="entry name" value="ECF_trnsprt_substrate-spec"/>
</dbReference>
<sequence>MKRFIVKLSLIQLVFLAILLALSIILRSFTFGSSFWKLSPGFIADGLMGFFVGPLWTGLALGLGDIFGVLFRGSISSPGMTVTAALVGFIYGWAFYNKKFSITRGKDWLYILAVVSVTMVLQTVLLNTFWLSLMYQTPFKVLLATRLPLLVQIPIRTVIFMLVFDNIQRLPQIMRRLKT</sequence>
<name>A0A1I4GTR5_9LACT</name>
<reference evidence="3" key="4">
    <citation type="submission" date="2023-04" db="EMBL/GenBank/DDBJ databases">
        <title>Genomic analysis of Lactococcus garvieae isolates.</title>
        <authorList>
            <person name="Zhanghang C."/>
        </authorList>
    </citation>
    <scope>NUCLEOTIDE SEQUENCE</scope>
    <source>
        <strain evidence="3">ZB-1</strain>
    </source>
</reference>
<dbReference type="Proteomes" id="UP001164042">
    <property type="component" value="Chromosome"/>
</dbReference>
<reference evidence="5" key="3">
    <citation type="submission" date="2022-10" db="EMBL/GenBank/DDBJ databases">
        <title>Genome assembly of Lactococcus garvieae isolates from cricket gut.</title>
        <authorList>
            <person name="Luecke A.R."/>
            <person name="Brown A.M.V."/>
            <person name="Wakeman C.A."/>
        </authorList>
    </citation>
    <scope>NUCLEOTIDE SEQUENCE</scope>
    <source>
        <strain evidence="5">Alexii-11_2</strain>
    </source>
</reference>
<organism evidence="4 6">
    <name type="scientific">Lactococcus garvieae</name>
    <dbReference type="NCBI Taxonomy" id="1363"/>
    <lineage>
        <taxon>Bacteria</taxon>
        <taxon>Bacillati</taxon>
        <taxon>Bacillota</taxon>
        <taxon>Bacilli</taxon>
        <taxon>Lactobacillales</taxon>
        <taxon>Streptococcaceae</taxon>
        <taxon>Lactococcus</taxon>
    </lineage>
</organism>
<accession>A0A1I4GTR5</accession>
<gene>
    <name evidence="2" type="ORF">ikelab_14070</name>
    <name evidence="5" type="ORF">OF801_02425</name>
    <name evidence="3" type="ORF">QHR29_07625</name>
    <name evidence="4" type="ORF">SAMN05216438_10546</name>
</gene>
<dbReference type="EMBL" id="CP109635">
    <property type="protein sequence ID" value="UYT10815.1"/>
    <property type="molecule type" value="Genomic_DNA"/>
</dbReference>
<proteinExistence type="predicted"/>
<dbReference type="RefSeq" id="WP_003133264.1">
    <property type="nucleotide sequence ID" value="NZ_AP026069.1"/>
</dbReference>
<dbReference type="AlphaFoldDB" id="A0A1I4GTR5"/>
<reference evidence="4 6" key="1">
    <citation type="submission" date="2016-10" db="EMBL/GenBank/DDBJ databases">
        <authorList>
            <person name="de Groot N.N."/>
        </authorList>
    </citation>
    <scope>NUCLEOTIDE SEQUENCE [LARGE SCALE GENOMIC DNA]</scope>
    <source>
        <strain evidence="4 6">M79</strain>
    </source>
</reference>
<dbReference type="EMBL" id="BLXU01000008">
    <property type="protein sequence ID" value="GFO52132.1"/>
    <property type="molecule type" value="Genomic_DNA"/>
</dbReference>
<reference evidence="2 7" key="2">
    <citation type="submission" date="2020-06" db="EMBL/GenBank/DDBJ databases">
        <title>Draft genome sequence of Lactic acid bacteria from Okinawan-style tofu.</title>
        <authorList>
            <person name="Takara I."/>
            <person name="Ikematsu S."/>
        </authorList>
    </citation>
    <scope>NUCLEOTIDE SEQUENCE [LARGE SCALE GENOMIC DNA]</scope>
    <source>
        <strain evidence="7">lg38</strain>
        <strain evidence="2">Lg38</strain>
    </source>
</reference>
<keyword evidence="1" id="KW-1133">Transmembrane helix</keyword>
<evidence type="ECO:0000313" key="2">
    <source>
        <dbReference type="EMBL" id="GFO52132.1"/>
    </source>
</evidence>
<evidence type="ECO:0000313" key="4">
    <source>
        <dbReference type="EMBL" id="SFL32910.1"/>
    </source>
</evidence>
<feature type="transmembrane region" description="Helical" evidence="1">
    <location>
        <begin position="47"/>
        <end position="71"/>
    </location>
</feature>
<dbReference type="NCBIfam" id="TIGR04518">
    <property type="entry name" value="ECF_S_folT_fam"/>
    <property type="match status" value="1"/>
</dbReference>
<evidence type="ECO:0000313" key="7">
    <source>
        <dbReference type="Proteomes" id="UP000504756"/>
    </source>
</evidence>
<dbReference type="Proteomes" id="UP001157396">
    <property type="component" value="Unassembled WGS sequence"/>
</dbReference>
<feature type="transmembrane region" description="Helical" evidence="1">
    <location>
        <begin position="108"/>
        <end position="129"/>
    </location>
</feature>
<evidence type="ECO:0000256" key="1">
    <source>
        <dbReference type="SAM" id="Phobius"/>
    </source>
</evidence>
<dbReference type="Pfam" id="PF12822">
    <property type="entry name" value="ECF_trnsprt"/>
    <property type="match status" value="1"/>
</dbReference>
<dbReference type="EMBL" id="JARYTV010000006">
    <property type="protein sequence ID" value="MDH7960331.1"/>
    <property type="molecule type" value="Genomic_DNA"/>
</dbReference>
<dbReference type="InterPro" id="IPR030949">
    <property type="entry name" value="ECF_S_folate_fam"/>
</dbReference>